<reference evidence="2" key="2">
    <citation type="journal article" date="2022" name="Microbiol. Resour. Announc.">
        <title>Metagenome Sequencing to Explore Phylogenomics of Terrestrial Cyanobacteria.</title>
        <authorList>
            <person name="Ward R.D."/>
            <person name="Stajich J.E."/>
            <person name="Johansen J.R."/>
            <person name="Huntemann M."/>
            <person name="Clum A."/>
            <person name="Foster B."/>
            <person name="Foster B."/>
            <person name="Roux S."/>
            <person name="Palaniappan K."/>
            <person name="Varghese N."/>
            <person name="Mukherjee S."/>
            <person name="Reddy T.B.K."/>
            <person name="Daum C."/>
            <person name="Copeland A."/>
            <person name="Chen I.A."/>
            <person name="Ivanova N.N."/>
            <person name="Kyrpides N.C."/>
            <person name="Shapiro N."/>
            <person name="Eloe-Fadrosh E.A."/>
            <person name="Pietrasiak N."/>
        </authorList>
    </citation>
    <scope>NUCLEOTIDE SEQUENCE</scope>
    <source>
        <strain evidence="2">GSE-NOS-MK-12-04C</strain>
    </source>
</reference>
<feature type="region of interest" description="Disordered" evidence="1">
    <location>
        <begin position="26"/>
        <end position="46"/>
    </location>
</feature>
<dbReference type="Proteomes" id="UP000729701">
    <property type="component" value="Unassembled WGS sequence"/>
</dbReference>
<accession>A0A951QSN3</accession>
<dbReference type="EMBL" id="JAHHGZ010000044">
    <property type="protein sequence ID" value="MBW4671419.1"/>
    <property type="molecule type" value="Genomic_DNA"/>
</dbReference>
<protein>
    <submittedName>
        <fullName evidence="2">Uncharacterized protein</fullName>
    </submittedName>
</protein>
<evidence type="ECO:0000256" key="1">
    <source>
        <dbReference type="SAM" id="MobiDB-lite"/>
    </source>
</evidence>
<evidence type="ECO:0000313" key="2">
    <source>
        <dbReference type="EMBL" id="MBW4671419.1"/>
    </source>
</evidence>
<reference evidence="2" key="1">
    <citation type="submission" date="2021-05" db="EMBL/GenBank/DDBJ databases">
        <authorList>
            <person name="Pietrasiak N."/>
            <person name="Ward R."/>
            <person name="Stajich J.E."/>
            <person name="Kurbessoian T."/>
        </authorList>
    </citation>
    <scope>NUCLEOTIDE SEQUENCE</scope>
    <source>
        <strain evidence="2">GSE-NOS-MK-12-04C</strain>
    </source>
</reference>
<evidence type="ECO:0000313" key="3">
    <source>
        <dbReference type="Proteomes" id="UP000729701"/>
    </source>
</evidence>
<proteinExistence type="predicted"/>
<gene>
    <name evidence="2" type="ORF">KME60_29355</name>
</gene>
<name>A0A951QSN3_9CYAN</name>
<organism evidence="2 3">
    <name type="scientific">Cyanomargarita calcarea GSE-NOS-MK-12-04C</name>
    <dbReference type="NCBI Taxonomy" id="2839659"/>
    <lineage>
        <taxon>Bacteria</taxon>
        <taxon>Bacillati</taxon>
        <taxon>Cyanobacteriota</taxon>
        <taxon>Cyanophyceae</taxon>
        <taxon>Nostocales</taxon>
        <taxon>Cyanomargaritaceae</taxon>
        <taxon>Cyanomargarita</taxon>
    </lineage>
</organism>
<dbReference type="AlphaFoldDB" id="A0A951QSN3"/>
<comment type="caution">
    <text evidence="2">The sequence shown here is derived from an EMBL/GenBank/DDBJ whole genome shotgun (WGS) entry which is preliminary data.</text>
</comment>
<sequence length="46" mass="5237">MRQLLKSPVNICIDTEDNLRDRYPSHQIVTKNTPKDSGESAARLPK</sequence>